<protein>
    <recommendedName>
        <fullName evidence="1">Glycosyltransferase 2-like domain-containing protein</fullName>
    </recommendedName>
</protein>
<name>A0A917FD02_9PROT</name>
<organism evidence="2 3">
    <name type="scientific">Terasakiella brassicae</name>
    <dbReference type="NCBI Taxonomy" id="1634917"/>
    <lineage>
        <taxon>Bacteria</taxon>
        <taxon>Pseudomonadati</taxon>
        <taxon>Pseudomonadota</taxon>
        <taxon>Alphaproteobacteria</taxon>
        <taxon>Rhodospirillales</taxon>
        <taxon>Terasakiellaceae</taxon>
        <taxon>Terasakiella</taxon>
    </lineage>
</organism>
<dbReference type="AlphaFoldDB" id="A0A917FD02"/>
<comment type="caution">
    <text evidence="2">The sequence shown here is derived from an EMBL/GenBank/DDBJ whole genome shotgun (WGS) entry which is preliminary data.</text>
</comment>
<evidence type="ECO:0000313" key="3">
    <source>
        <dbReference type="Proteomes" id="UP000632498"/>
    </source>
</evidence>
<accession>A0A917FD02</accession>
<dbReference type="SUPFAM" id="SSF53448">
    <property type="entry name" value="Nucleotide-diphospho-sugar transferases"/>
    <property type="match status" value="1"/>
</dbReference>
<dbReference type="InterPro" id="IPR001173">
    <property type="entry name" value="Glyco_trans_2-like"/>
</dbReference>
<gene>
    <name evidence="2" type="ORF">GCM10011332_24400</name>
</gene>
<reference evidence="2" key="2">
    <citation type="submission" date="2020-09" db="EMBL/GenBank/DDBJ databases">
        <authorList>
            <person name="Sun Q."/>
            <person name="Zhou Y."/>
        </authorList>
    </citation>
    <scope>NUCLEOTIDE SEQUENCE</scope>
    <source>
        <strain evidence="2">CGMCC 1.15254</strain>
    </source>
</reference>
<dbReference type="PANTHER" id="PTHR43685">
    <property type="entry name" value="GLYCOSYLTRANSFERASE"/>
    <property type="match status" value="1"/>
</dbReference>
<dbReference type="InterPro" id="IPR050834">
    <property type="entry name" value="Glycosyltransf_2"/>
</dbReference>
<dbReference type="CDD" id="cd00761">
    <property type="entry name" value="Glyco_tranf_GTA_type"/>
    <property type="match status" value="1"/>
</dbReference>
<evidence type="ECO:0000313" key="2">
    <source>
        <dbReference type="EMBL" id="GGF69346.1"/>
    </source>
</evidence>
<dbReference type="RefSeq" id="WP_188665566.1">
    <property type="nucleotide sequence ID" value="NZ_BMHV01000018.1"/>
</dbReference>
<dbReference type="Pfam" id="PF00535">
    <property type="entry name" value="Glycos_transf_2"/>
    <property type="match status" value="1"/>
</dbReference>
<dbReference type="Proteomes" id="UP000632498">
    <property type="component" value="Unassembled WGS sequence"/>
</dbReference>
<evidence type="ECO:0000259" key="1">
    <source>
        <dbReference type="Pfam" id="PF00535"/>
    </source>
</evidence>
<dbReference type="InterPro" id="IPR029044">
    <property type="entry name" value="Nucleotide-diphossugar_trans"/>
</dbReference>
<dbReference type="PANTHER" id="PTHR43685:SF2">
    <property type="entry name" value="GLYCOSYLTRANSFERASE 2-LIKE DOMAIN-CONTAINING PROTEIN"/>
    <property type="match status" value="1"/>
</dbReference>
<reference evidence="2" key="1">
    <citation type="journal article" date="2014" name="Int. J. Syst. Evol. Microbiol.">
        <title>Complete genome sequence of Corynebacterium casei LMG S-19264T (=DSM 44701T), isolated from a smear-ripened cheese.</title>
        <authorList>
            <consortium name="US DOE Joint Genome Institute (JGI-PGF)"/>
            <person name="Walter F."/>
            <person name="Albersmeier A."/>
            <person name="Kalinowski J."/>
            <person name="Ruckert C."/>
        </authorList>
    </citation>
    <scope>NUCLEOTIDE SEQUENCE</scope>
    <source>
        <strain evidence="2">CGMCC 1.15254</strain>
    </source>
</reference>
<keyword evidence="3" id="KW-1185">Reference proteome</keyword>
<feature type="domain" description="Glycosyltransferase 2-like" evidence="1">
    <location>
        <begin position="5"/>
        <end position="170"/>
    </location>
</feature>
<proteinExistence type="predicted"/>
<sequence length="308" mass="34937">MIDISYVITVYNKADHIAPMLNALERQEGDFSREFIFVDDGSTDHSLDIIRERTKDWPNVRILEQENAGVSVATNTGGFAAKGEFIKIVDADDAMTPYASRRLLDMMRAHNLDQIAAEWKLSPDIETDSKNALETDASLDILENPLSEFFKVGMGGSTSTMIRTRAFKDVGGCDERVFVQDFSLPLRLSKKHRMACTDLLVVFGPENADGRILDAQATVIHDLSATMYYFLMDNPDISADLQRLAFKRCAGRAWKWAKRKQGKSIFSRAFYLYLLSRLPIWQQTSHLIGETMYIWKDETVRQSGSKKV</sequence>
<dbReference type="Gene3D" id="3.90.550.10">
    <property type="entry name" value="Spore Coat Polysaccharide Biosynthesis Protein SpsA, Chain A"/>
    <property type="match status" value="1"/>
</dbReference>
<dbReference type="EMBL" id="BMHV01000018">
    <property type="protein sequence ID" value="GGF69346.1"/>
    <property type="molecule type" value="Genomic_DNA"/>
</dbReference>